<evidence type="ECO:0000259" key="1">
    <source>
        <dbReference type="PROSITE" id="PS50965"/>
    </source>
</evidence>
<dbReference type="Proteomes" id="UP001465426">
    <property type="component" value="Unassembled WGS sequence"/>
</dbReference>
<protein>
    <submittedName>
        <fullName evidence="2">Nuclease-related domain-containing protein</fullName>
    </submittedName>
</protein>
<feature type="domain" description="NERD" evidence="1">
    <location>
        <begin position="9"/>
        <end position="125"/>
    </location>
</feature>
<gene>
    <name evidence="2" type="ORF">WMO63_03820</name>
</gene>
<proteinExistence type="predicted"/>
<evidence type="ECO:0000313" key="2">
    <source>
        <dbReference type="EMBL" id="MEQ2464795.1"/>
    </source>
</evidence>
<dbReference type="EMBL" id="JBBMFN010000004">
    <property type="protein sequence ID" value="MEQ2464795.1"/>
    <property type="molecule type" value="Genomic_DNA"/>
</dbReference>
<sequence length="284" mass="33512">MEDLRKLLAGYRGEKEMKYYLQFLPEKECLIIHNLRLYDGKTYFQIDYLILNQRFCLIVECKNYYGEVYFDAKFNQMIRKVDEKEEGFSDPISQAKRHQHQLQTYFKLHNFPPIPIDFLVIFSKPSTIIKGNPAIKDKVIHSHSFLEKWELLSVKYKMIAIDWKILRKISKNLLKNNTPETLNLLKQYGIQPNDLITGVQCPACAKFAMIRQKRKWCCPHCETYDAAAHQKAVMDYFLLIKSTITNKEFREFSQLTSRGIASKMLVKMNLPSKGENKGRVYYKP</sequence>
<keyword evidence="3" id="KW-1185">Reference proteome</keyword>
<evidence type="ECO:0000313" key="3">
    <source>
        <dbReference type="Proteomes" id="UP001465426"/>
    </source>
</evidence>
<reference evidence="2 3" key="1">
    <citation type="submission" date="2024-03" db="EMBL/GenBank/DDBJ databases">
        <title>Human intestinal bacterial collection.</title>
        <authorList>
            <person name="Pauvert C."/>
            <person name="Hitch T.C.A."/>
            <person name="Clavel T."/>
        </authorList>
    </citation>
    <scope>NUCLEOTIDE SEQUENCE [LARGE SCALE GENOMIC DNA]</scope>
    <source>
        <strain evidence="2 3">CLA-SR-H024</strain>
    </source>
</reference>
<organism evidence="2 3">
    <name type="scientific">Niallia hominis</name>
    <dbReference type="NCBI Taxonomy" id="3133173"/>
    <lineage>
        <taxon>Bacteria</taxon>
        <taxon>Bacillati</taxon>
        <taxon>Bacillota</taxon>
        <taxon>Bacilli</taxon>
        <taxon>Bacillales</taxon>
        <taxon>Bacillaceae</taxon>
        <taxon>Niallia</taxon>
    </lineage>
</organism>
<accession>A0ABV1EW47</accession>
<dbReference type="InterPro" id="IPR011528">
    <property type="entry name" value="NERD"/>
</dbReference>
<dbReference type="Pfam" id="PF08378">
    <property type="entry name" value="NERD"/>
    <property type="match status" value="1"/>
</dbReference>
<name>A0ABV1EW47_9BACI</name>
<comment type="caution">
    <text evidence="2">The sequence shown here is derived from an EMBL/GenBank/DDBJ whole genome shotgun (WGS) entry which is preliminary data.</text>
</comment>
<dbReference type="PROSITE" id="PS50965">
    <property type="entry name" value="NERD"/>
    <property type="match status" value="1"/>
</dbReference>